<feature type="region of interest" description="Disordered" evidence="1">
    <location>
        <begin position="91"/>
        <end position="116"/>
    </location>
</feature>
<evidence type="ECO:0000313" key="4">
    <source>
        <dbReference type="Proteomes" id="UP000326924"/>
    </source>
</evidence>
<organism evidence="3 4">
    <name type="scientific">Sphaerosporella brunnea</name>
    <dbReference type="NCBI Taxonomy" id="1250544"/>
    <lineage>
        <taxon>Eukaryota</taxon>
        <taxon>Fungi</taxon>
        <taxon>Dikarya</taxon>
        <taxon>Ascomycota</taxon>
        <taxon>Pezizomycotina</taxon>
        <taxon>Pezizomycetes</taxon>
        <taxon>Pezizales</taxon>
        <taxon>Pyronemataceae</taxon>
        <taxon>Sphaerosporella</taxon>
    </lineage>
</organism>
<sequence length="147" mass="16040">MSGNRVSGSPLAWLTARIVFFFFFFFDDQACDGGGDPAMIWGGGGWGSCCHARLFAQLRQIPCQPTGSCPPPPTPSTEHAAPFEPNSAAIIRVPPPPATSQLESTCHRRGPRRKGSYVYTAQVEHTASLEPARVLQKSKKKKKKKKN</sequence>
<comment type="caution">
    <text evidence="3">The sequence shown here is derived from an EMBL/GenBank/DDBJ whole genome shotgun (WGS) entry which is preliminary data.</text>
</comment>
<dbReference type="Proteomes" id="UP000326924">
    <property type="component" value="Unassembled WGS sequence"/>
</dbReference>
<gene>
    <name evidence="3" type="ORF">FN846DRAFT_656284</name>
</gene>
<dbReference type="InParanoid" id="A0A5J5EBL5"/>
<evidence type="ECO:0008006" key="5">
    <source>
        <dbReference type="Google" id="ProtNLM"/>
    </source>
</evidence>
<dbReference type="EMBL" id="VXIS01000663">
    <property type="protein sequence ID" value="KAA8892621.1"/>
    <property type="molecule type" value="Genomic_DNA"/>
</dbReference>
<keyword evidence="4" id="KW-1185">Reference proteome</keyword>
<feature type="chain" id="PRO_5023942056" description="Secreted protein" evidence="2">
    <location>
        <begin position="31"/>
        <end position="147"/>
    </location>
</feature>
<evidence type="ECO:0000256" key="1">
    <source>
        <dbReference type="SAM" id="MobiDB-lite"/>
    </source>
</evidence>
<evidence type="ECO:0000256" key="2">
    <source>
        <dbReference type="SAM" id="SignalP"/>
    </source>
</evidence>
<reference evidence="3 4" key="1">
    <citation type="submission" date="2019-09" db="EMBL/GenBank/DDBJ databases">
        <title>Draft genome of the ectomycorrhizal ascomycete Sphaerosporella brunnea.</title>
        <authorList>
            <consortium name="DOE Joint Genome Institute"/>
            <person name="Benucci G.M."/>
            <person name="Marozzi G."/>
            <person name="Antonielli L."/>
            <person name="Sanchez S."/>
            <person name="Marco P."/>
            <person name="Wang X."/>
            <person name="Falini L.B."/>
            <person name="Barry K."/>
            <person name="Haridas S."/>
            <person name="Lipzen A."/>
            <person name="Labutti K."/>
            <person name="Grigoriev I.V."/>
            <person name="Murat C."/>
            <person name="Martin F."/>
            <person name="Albertini E."/>
            <person name="Donnini D."/>
            <person name="Bonito G."/>
        </authorList>
    </citation>
    <scope>NUCLEOTIDE SEQUENCE [LARGE SCALE GENOMIC DNA]</scope>
    <source>
        <strain evidence="3 4">Sb_GMNB300</strain>
    </source>
</reference>
<feature type="signal peptide" evidence="2">
    <location>
        <begin position="1"/>
        <end position="30"/>
    </location>
</feature>
<dbReference type="AlphaFoldDB" id="A0A5J5EBL5"/>
<accession>A0A5J5EBL5</accession>
<evidence type="ECO:0000313" key="3">
    <source>
        <dbReference type="EMBL" id="KAA8892621.1"/>
    </source>
</evidence>
<keyword evidence="2" id="KW-0732">Signal</keyword>
<proteinExistence type="predicted"/>
<name>A0A5J5EBL5_9PEZI</name>
<protein>
    <recommendedName>
        <fullName evidence="5">Secreted protein</fullName>
    </recommendedName>
</protein>